<evidence type="ECO:0000313" key="4">
    <source>
        <dbReference type="Proteomes" id="UP000813018"/>
    </source>
</evidence>
<keyword evidence="1" id="KW-0812">Transmembrane</keyword>
<evidence type="ECO:0000313" key="3">
    <source>
        <dbReference type="EMBL" id="MBW7466804.1"/>
    </source>
</evidence>
<dbReference type="Proteomes" id="UP000813018">
    <property type="component" value="Unassembled WGS sequence"/>
</dbReference>
<comment type="caution">
    <text evidence="3">The sequence shown here is derived from an EMBL/GenBank/DDBJ whole genome shotgun (WGS) entry which is preliminary data.</text>
</comment>
<reference evidence="3 4" key="1">
    <citation type="journal article" date="2016" name="Int. J. Syst. Evol. Microbiol.">
        <title>Pontibacter aydingkolensis sp. nov., isolated from soil of a salt lake.</title>
        <authorList>
            <person name="Osman G."/>
            <person name="Zhang T."/>
            <person name="Lou K."/>
            <person name="Gao Y."/>
            <person name="Chang W."/>
            <person name="Lin Q."/>
            <person name="Yang H.M."/>
            <person name="Huo X.D."/>
            <person name="Wang N."/>
        </authorList>
    </citation>
    <scope>NUCLEOTIDE SEQUENCE [LARGE SCALE GENOMIC DNA]</scope>
    <source>
        <strain evidence="3 4">KACC 19255</strain>
    </source>
</reference>
<name>A0ABS7CSK8_9BACT</name>
<feature type="domain" description="Uncharacterized protein YyaB-like PH" evidence="2">
    <location>
        <begin position="63"/>
        <end position="136"/>
    </location>
</feature>
<dbReference type="InterPro" id="IPR009589">
    <property type="entry name" value="PH_YyaB-like"/>
</dbReference>
<sequence>MKIYKAKKKGFILYLLLGALIPPILVLSLANDIFSEAGTTLFLIIFSLSILPISLLTWIYLDTYYKIENGKLRYKSAFLKGEIDISTIKKVISGQTMWVGVKPALAKNGLIIQYNRFDEIYIAPESNNEVINDLLAVNKDIEVAK</sequence>
<keyword evidence="1" id="KW-0472">Membrane</keyword>
<gene>
    <name evidence="3" type="ORF">K0O23_06970</name>
</gene>
<keyword evidence="1" id="KW-1133">Transmembrane helix</keyword>
<protein>
    <submittedName>
        <fullName evidence="3">PH domain-containing protein</fullName>
    </submittedName>
</protein>
<feature type="transmembrane region" description="Helical" evidence="1">
    <location>
        <begin position="12"/>
        <end position="30"/>
    </location>
</feature>
<feature type="transmembrane region" description="Helical" evidence="1">
    <location>
        <begin position="42"/>
        <end position="61"/>
    </location>
</feature>
<organism evidence="3 4">
    <name type="scientific">Pontibacter aydingkolensis</name>
    <dbReference type="NCBI Taxonomy" id="1911536"/>
    <lineage>
        <taxon>Bacteria</taxon>
        <taxon>Pseudomonadati</taxon>
        <taxon>Bacteroidota</taxon>
        <taxon>Cytophagia</taxon>
        <taxon>Cytophagales</taxon>
        <taxon>Hymenobacteraceae</taxon>
        <taxon>Pontibacter</taxon>
    </lineage>
</organism>
<evidence type="ECO:0000256" key="1">
    <source>
        <dbReference type="SAM" id="Phobius"/>
    </source>
</evidence>
<proteinExistence type="predicted"/>
<keyword evidence="4" id="KW-1185">Reference proteome</keyword>
<dbReference type="EMBL" id="JAHYXK010000004">
    <property type="protein sequence ID" value="MBW7466804.1"/>
    <property type="molecule type" value="Genomic_DNA"/>
</dbReference>
<accession>A0ABS7CSK8</accession>
<dbReference type="RefSeq" id="WP_219876682.1">
    <property type="nucleotide sequence ID" value="NZ_JAHYXK010000004.1"/>
</dbReference>
<dbReference type="Pfam" id="PF06713">
    <property type="entry name" value="bPH_4"/>
    <property type="match status" value="1"/>
</dbReference>
<evidence type="ECO:0000259" key="2">
    <source>
        <dbReference type="Pfam" id="PF06713"/>
    </source>
</evidence>